<evidence type="ECO:0000256" key="13">
    <source>
        <dbReference type="ARBA" id="ARBA00023316"/>
    </source>
</evidence>
<evidence type="ECO:0000256" key="9">
    <source>
        <dbReference type="ARBA" id="ARBA00022984"/>
    </source>
</evidence>
<evidence type="ECO:0000256" key="16">
    <source>
        <dbReference type="SAM" id="Phobius"/>
    </source>
</evidence>
<evidence type="ECO:0000256" key="12">
    <source>
        <dbReference type="ARBA" id="ARBA00023268"/>
    </source>
</evidence>
<keyword evidence="8" id="KW-0133">Cell shape</keyword>
<evidence type="ECO:0000259" key="18">
    <source>
        <dbReference type="Pfam" id="PF00912"/>
    </source>
</evidence>
<reference evidence="19 20" key="1">
    <citation type="journal article" date="2016" name="Environ. Microbiol.">
        <title>Genomic resolution of a cold subsurface aquifer community provides metabolic insights for novel microbes adapted to high CO concentrations.</title>
        <authorList>
            <person name="Probst A.J."/>
            <person name="Castelle C.J."/>
            <person name="Singh A."/>
            <person name="Brown C.T."/>
            <person name="Anantharaman K."/>
            <person name="Sharon I."/>
            <person name="Hug L.A."/>
            <person name="Burstein D."/>
            <person name="Emerson J.B."/>
            <person name="Thomas B.C."/>
            <person name="Banfield J.F."/>
        </authorList>
    </citation>
    <scope>NUCLEOTIDE SEQUENCE [LARGE SCALE GENOMIC DNA]</scope>
    <source>
        <strain evidence="19">CG2_30_40_21</strain>
    </source>
</reference>
<keyword evidence="9" id="KW-0573">Peptidoglycan synthesis</keyword>
<gene>
    <name evidence="19" type="ORF">AUJ95_02975</name>
</gene>
<dbReference type="InterPro" id="IPR001264">
    <property type="entry name" value="Glyco_trans_51"/>
</dbReference>
<dbReference type="InterPro" id="IPR036950">
    <property type="entry name" value="PBP_transglycosylase"/>
</dbReference>
<dbReference type="GO" id="GO:0008658">
    <property type="term" value="F:penicillin binding"/>
    <property type="evidence" value="ECO:0007669"/>
    <property type="project" value="InterPro"/>
</dbReference>
<keyword evidence="10 16" id="KW-1133">Transmembrane helix</keyword>
<keyword evidence="4" id="KW-0328">Glycosyltransferase</keyword>
<evidence type="ECO:0000256" key="14">
    <source>
        <dbReference type="ARBA" id="ARBA00044770"/>
    </source>
</evidence>
<dbReference type="GO" id="GO:0016020">
    <property type="term" value="C:membrane"/>
    <property type="evidence" value="ECO:0007669"/>
    <property type="project" value="UniProtKB-SubCell"/>
</dbReference>
<evidence type="ECO:0000256" key="10">
    <source>
        <dbReference type="ARBA" id="ARBA00022989"/>
    </source>
</evidence>
<dbReference type="Gene3D" id="1.10.3810.10">
    <property type="entry name" value="Biosynthetic peptidoglycan transglycosylase-like"/>
    <property type="match status" value="1"/>
</dbReference>
<sequence>MQLSIKLLLATTIIIIVSSIAFTLYMQDILKGLPGLSCLKDDKTLEYCDLPTSVYANREELIAVFTVSRQKIVSLKDMPKQLIDTVILIKDPDFYQHKGVNFKKIRASLSILPFGEKNGMRGTTAFHHYTITEELIMPLFSKRDDTLRHRIEVAILAMQAEKKFAKDEIISRYLNKIFLGHGSYGVEAGSWCYFHKHVKDLNLAECALLVGLLSNPEAFSPFIYPDKAGKKQDEILSRMERAGFITNKQHLDAKDEMERKLNRIKAKGLTNIKTTWNKVPYFTRYIRQQLSMEYGDAAIYKQGLKVYTSLDLNFQRQAEMVLGNTLAKLNKNNTNTTKIEGALIAIDPTTGYIKAMVGGSGVKSFNQINRVINTRRQSGSAFKPFVYAAAIDSGFTTASLLNDSEISYGKWTPKNYEGKFLGTISLRYALEQSINVASVKLLNKIGVKKAISCAQRMGIKSKLDADLTLALGVSAVTPLEMAEAYTAFANNGVRAEAMGIRYIKNYEGKLLDVYLPKQKQVLSPQTAYIMLDMLKGVVERGTARGALRGKLGREAAGKTGTSNNCVDAWFIGFIPQLLVCVWVGYDKGQISMGKEMCGGEVAAPIWRDFMLKVIPQIPLASFQRPYGIIEVNIDPFTGLKATQYCPRTKNEIFITGTEPKRTCTTHARPRKKVVVPTPLEMEMGVNRGQSPVYSAPSVP</sequence>
<dbReference type="InterPro" id="IPR050396">
    <property type="entry name" value="Glycosyltr_51/Transpeptidase"/>
</dbReference>
<evidence type="ECO:0000256" key="3">
    <source>
        <dbReference type="ARBA" id="ARBA00022670"/>
    </source>
</evidence>
<dbReference type="PANTHER" id="PTHR32282:SF27">
    <property type="entry name" value="PENICILLIN-BINDING PROTEIN 1A"/>
    <property type="match status" value="1"/>
</dbReference>
<accession>A0A1J5DZT2</accession>
<evidence type="ECO:0000256" key="1">
    <source>
        <dbReference type="ARBA" id="ARBA00004370"/>
    </source>
</evidence>
<comment type="subcellular location">
    <subcellularLocation>
        <location evidence="1">Membrane</location>
    </subcellularLocation>
</comment>
<keyword evidence="2" id="KW-0121">Carboxypeptidase</keyword>
<dbReference type="GO" id="GO:0008360">
    <property type="term" value="P:regulation of cell shape"/>
    <property type="evidence" value="ECO:0007669"/>
    <property type="project" value="UniProtKB-KW"/>
</dbReference>
<keyword evidence="13" id="KW-0961">Cell wall biogenesis/degradation</keyword>
<dbReference type="GO" id="GO:0009252">
    <property type="term" value="P:peptidoglycan biosynthetic process"/>
    <property type="evidence" value="ECO:0007669"/>
    <property type="project" value="UniProtKB-KW"/>
</dbReference>
<dbReference type="GO" id="GO:0004180">
    <property type="term" value="F:carboxypeptidase activity"/>
    <property type="evidence" value="ECO:0007669"/>
    <property type="project" value="UniProtKB-KW"/>
</dbReference>
<dbReference type="STRING" id="1817895.AUJ95_02975"/>
<keyword evidence="11 16" id="KW-0472">Membrane</keyword>
<evidence type="ECO:0000256" key="6">
    <source>
        <dbReference type="ARBA" id="ARBA00022692"/>
    </source>
</evidence>
<dbReference type="AlphaFoldDB" id="A0A1J5DZT2"/>
<keyword evidence="3" id="KW-0645">Protease</keyword>
<dbReference type="GO" id="GO:0006508">
    <property type="term" value="P:proteolysis"/>
    <property type="evidence" value="ECO:0007669"/>
    <property type="project" value="UniProtKB-KW"/>
</dbReference>
<evidence type="ECO:0000313" key="20">
    <source>
        <dbReference type="Proteomes" id="UP000183085"/>
    </source>
</evidence>
<dbReference type="Pfam" id="PF00912">
    <property type="entry name" value="Transgly"/>
    <property type="match status" value="1"/>
</dbReference>
<dbReference type="EC" id="2.4.99.28" evidence="14"/>
<evidence type="ECO:0000256" key="11">
    <source>
        <dbReference type="ARBA" id="ARBA00023136"/>
    </source>
</evidence>
<dbReference type="SUPFAM" id="SSF56601">
    <property type="entry name" value="beta-lactamase/transpeptidase-like"/>
    <property type="match status" value="1"/>
</dbReference>
<proteinExistence type="predicted"/>
<comment type="catalytic activity">
    <reaction evidence="15">
        <text>[GlcNAc-(1-&gt;4)-Mur2Ac(oyl-L-Ala-gamma-D-Glu-L-Lys-D-Ala-D-Ala)](n)-di-trans,octa-cis-undecaprenyl diphosphate + beta-D-GlcNAc-(1-&gt;4)-Mur2Ac(oyl-L-Ala-gamma-D-Glu-L-Lys-D-Ala-D-Ala)-di-trans,octa-cis-undecaprenyl diphosphate = [GlcNAc-(1-&gt;4)-Mur2Ac(oyl-L-Ala-gamma-D-Glu-L-Lys-D-Ala-D-Ala)](n+1)-di-trans,octa-cis-undecaprenyl diphosphate + di-trans,octa-cis-undecaprenyl diphosphate + H(+)</text>
        <dbReference type="Rhea" id="RHEA:23708"/>
        <dbReference type="Rhea" id="RHEA-COMP:9602"/>
        <dbReference type="Rhea" id="RHEA-COMP:9603"/>
        <dbReference type="ChEBI" id="CHEBI:15378"/>
        <dbReference type="ChEBI" id="CHEBI:58405"/>
        <dbReference type="ChEBI" id="CHEBI:60033"/>
        <dbReference type="ChEBI" id="CHEBI:78435"/>
        <dbReference type="EC" id="2.4.99.28"/>
    </reaction>
</comment>
<evidence type="ECO:0000256" key="2">
    <source>
        <dbReference type="ARBA" id="ARBA00022645"/>
    </source>
</evidence>
<evidence type="ECO:0000256" key="5">
    <source>
        <dbReference type="ARBA" id="ARBA00022679"/>
    </source>
</evidence>
<dbReference type="Proteomes" id="UP000183085">
    <property type="component" value="Unassembled WGS sequence"/>
</dbReference>
<dbReference type="InterPro" id="IPR001460">
    <property type="entry name" value="PCN-bd_Tpept"/>
</dbReference>
<keyword evidence="7" id="KW-0378">Hydrolase</keyword>
<dbReference type="InterPro" id="IPR012338">
    <property type="entry name" value="Beta-lactam/transpept-like"/>
</dbReference>
<dbReference type="NCBIfam" id="TIGR02074">
    <property type="entry name" value="PBP_1a_fam"/>
    <property type="match status" value="1"/>
</dbReference>
<dbReference type="EMBL" id="MNYI01000075">
    <property type="protein sequence ID" value="OIP41605.1"/>
    <property type="molecule type" value="Genomic_DNA"/>
</dbReference>
<dbReference type="GO" id="GO:0071555">
    <property type="term" value="P:cell wall organization"/>
    <property type="evidence" value="ECO:0007669"/>
    <property type="project" value="UniProtKB-KW"/>
</dbReference>
<dbReference type="GO" id="GO:0008955">
    <property type="term" value="F:peptidoglycan glycosyltransferase activity"/>
    <property type="evidence" value="ECO:0007669"/>
    <property type="project" value="UniProtKB-EC"/>
</dbReference>
<keyword evidence="5" id="KW-0808">Transferase</keyword>
<evidence type="ECO:0000256" key="7">
    <source>
        <dbReference type="ARBA" id="ARBA00022801"/>
    </source>
</evidence>
<feature type="transmembrane region" description="Helical" evidence="16">
    <location>
        <begin position="7"/>
        <end position="26"/>
    </location>
</feature>
<protein>
    <recommendedName>
        <fullName evidence="14">peptidoglycan glycosyltransferase</fullName>
        <ecNumber evidence="14">2.4.99.28</ecNumber>
    </recommendedName>
</protein>
<dbReference type="SUPFAM" id="SSF53955">
    <property type="entry name" value="Lysozyme-like"/>
    <property type="match status" value="1"/>
</dbReference>
<organism evidence="19 20">
    <name type="scientific">Candidatus Desantisbacteria bacterium CG2_30_40_21</name>
    <dbReference type="NCBI Taxonomy" id="1817895"/>
    <lineage>
        <taxon>Bacteria</taxon>
        <taxon>Candidatus Desantisiibacteriota</taxon>
    </lineage>
</organism>
<comment type="caution">
    <text evidence="19">The sequence shown here is derived from an EMBL/GenBank/DDBJ whole genome shotgun (WGS) entry which is preliminary data.</text>
</comment>
<evidence type="ECO:0000256" key="15">
    <source>
        <dbReference type="ARBA" id="ARBA00049902"/>
    </source>
</evidence>
<evidence type="ECO:0000313" key="19">
    <source>
        <dbReference type="EMBL" id="OIP41605.1"/>
    </source>
</evidence>
<name>A0A1J5DZT2_9BACT</name>
<evidence type="ECO:0000256" key="4">
    <source>
        <dbReference type="ARBA" id="ARBA00022676"/>
    </source>
</evidence>
<dbReference type="GO" id="GO:0030288">
    <property type="term" value="C:outer membrane-bounded periplasmic space"/>
    <property type="evidence" value="ECO:0007669"/>
    <property type="project" value="TreeGrafter"/>
</dbReference>
<evidence type="ECO:0000259" key="17">
    <source>
        <dbReference type="Pfam" id="PF00905"/>
    </source>
</evidence>
<dbReference type="InterPro" id="IPR023346">
    <property type="entry name" value="Lysozyme-like_dom_sf"/>
</dbReference>
<keyword evidence="6 16" id="KW-0812">Transmembrane</keyword>
<evidence type="ECO:0000256" key="8">
    <source>
        <dbReference type="ARBA" id="ARBA00022960"/>
    </source>
</evidence>
<dbReference type="Pfam" id="PF00905">
    <property type="entry name" value="Transpeptidase"/>
    <property type="match status" value="1"/>
</dbReference>
<feature type="domain" description="Penicillin-binding protein transpeptidase" evidence="17">
    <location>
        <begin position="341"/>
        <end position="610"/>
    </location>
</feature>
<dbReference type="Gene3D" id="3.40.710.10">
    <property type="entry name" value="DD-peptidase/beta-lactamase superfamily"/>
    <property type="match status" value="1"/>
</dbReference>
<keyword evidence="12" id="KW-0511">Multifunctional enzyme</keyword>
<feature type="domain" description="Glycosyl transferase family 51" evidence="18">
    <location>
        <begin position="61"/>
        <end position="239"/>
    </location>
</feature>
<dbReference type="PANTHER" id="PTHR32282">
    <property type="entry name" value="BINDING PROTEIN TRANSPEPTIDASE, PUTATIVE-RELATED"/>
    <property type="match status" value="1"/>
</dbReference>